<dbReference type="PROSITE" id="PS50893">
    <property type="entry name" value="ABC_TRANSPORTER_2"/>
    <property type="match status" value="2"/>
</dbReference>
<evidence type="ECO:0000259" key="6">
    <source>
        <dbReference type="PROSITE" id="PS50893"/>
    </source>
</evidence>
<dbReference type="Pfam" id="PF12848">
    <property type="entry name" value="ABC_tran_Xtn"/>
    <property type="match status" value="1"/>
</dbReference>
<dbReference type="InterPro" id="IPR003439">
    <property type="entry name" value="ABC_transporter-like_ATP-bd"/>
</dbReference>
<dbReference type="Proteomes" id="UP000278327">
    <property type="component" value="Unassembled WGS sequence"/>
</dbReference>
<dbReference type="InterPro" id="IPR017871">
    <property type="entry name" value="ABC_transporter-like_CS"/>
</dbReference>
<keyword evidence="2" id="KW-0547">Nucleotide-binding</keyword>
<dbReference type="InterPro" id="IPR032524">
    <property type="entry name" value="ABC_tran_C"/>
</dbReference>
<keyword evidence="3" id="KW-0067">ATP-binding</keyword>
<dbReference type="Gene3D" id="3.40.50.300">
    <property type="entry name" value="P-loop containing nucleotide triphosphate hydrolases"/>
    <property type="match status" value="2"/>
</dbReference>
<dbReference type="SUPFAM" id="SSF52540">
    <property type="entry name" value="P-loop containing nucleoside triphosphate hydrolases"/>
    <property type="match status" value="2"/>
</dbReference>
<dbReference type="PANTHER" id="PTHR42855">
    <property type="entry name" value="ABC TRANSPORTER ATP-BINDING SUBUNIT"/>
    <property type="match status" value="1"/>
</dbReference>
<dbReference type="EMBL" id="QICA01000004">
    <property type="protein sequence ID" value="RNL38926.1"/>
    <property type="molecule type" value="Genomic_DNA"/>
</dbReference>
<evidence type="ECO:0000256" key="1">
    <source>
        <dbReference type="ARBA" id="ARBA00022737"/>
    </source>
</evidence>
<dbReference type="RefSeq" id="WP_117283432.1">
    <property type="nucleotide sequence ID" value="NZ_JAMTCE010000003.1"/>
</dbReference>
<keyword evidence="4" id="KW-0175">Coiled coil</keyword>
<evidence type="ECO:0000313" key="8">
    <source>
        <dbReference type="Proteomes" id="UP000278327"/>
    </source>
</evidence>
<dbReference type="PANTHER" id="PTHR42855:SF2">
    <property type="entry name" value="DRUG RESISTANCE ABC TRANSPORTER,ATP-BINDING PROTEIN"/>
    <property type="match status" value="1"/>
</dbReference>
<feature type="compositionally biased region" description="Basic and acidic residues" evidence="5">
    <location>
        <begin position="632"/>
        <end position="643"/>
    </location>
</feature>
<proteinExistence type="predicted"/>
<keyword evidence="8" id="KW-1185">Reference proteome</keyword>
<organism evidence="7 8">
    <name type="scientific">Adlercreutzia equolifaciens subsp. celatus DSM 18785</name>
    <dbReference type="NCBI Taxonomy" id="1121021"/>
    <lineage>
        <taxon>Bacteria</taxon>
        <taxon>Bacillati</taxon>
        <taxon>Actinomycetota</taxon>
        <taxon>Coriobacteriia</taxon>
        <taxon>Eggerthellales</taxon>
        <taxon>Eggerthellaceae</taxon>
        <taxon>Adlercreutzia</taxon>
    </lineage>
</organism>
<evidence type="ECO:0000256" key="5">
    <source>
        <dbReference type="SAM" id="MobiDB-lite"/>
    </source>
</evidence>
<evidence type="ECO:0000256" key="3">
    <source>
        <dbReference type="ARBA" id="ARBA00022840"/>
    </source>
</evidence>
<comment type="caution">
    <text evidence="7">The sequence shown here is derived from an EMBL/GenBank/DDBJ whole genome shotgun (WGS) entry which is preliminary data.</text>
</comment>
<feature type="region of interest" description="Disordered" evidence="5">
    <location>
        <begin position="553"/>
        <end position="643"/>
    </location>
</feature>
<evidence type="ECO:0000256" key="4">
    <source>
        <dbReference type="SAM" id="Coils"/>
    </source>
</evidence>
<dbReference type="FunFam" id="3.40.50.300:FF:000011">
    <property type="entry name" value="Putative ABC transporter ATP-binding component"/>
    <property type="match status" value="1"/>
</dbReference>
<accession>A0A3N0AX55</accession>
<dbReference type="InterPro" id="IPR003593">
    <property type="entry name" value="AAA+_ATPase"/>
</dbReference>
<feature type="coiled-coil region" evidence="4">
    <location>
        <begin position="644"/>
        <end position="711"/>
    </location>
</feature>
<feature type="domain" description="ABC transporter" evidence="6">
    <location>
        <begin position="324"/>
        <end position="538"/>
    </location>
</feature>
<dbReference type="InterPro" id="IPR032781">
    <property type="entry name" value="ABC_tran_Xtn"/>
</dbReference>
<name>A0A3N0AX55_9ACTN</name>
<dbReference type="InterPro" id="IPR051309">
    <property type="entry name" value="ABCF_ATPase"/>
</dbReference>
<dbReference type="FunFam" id="3.40.50.300:FF:000309">
    <property type="entry name" value="ABC transporter ATP-binding protein"/>
    <property type="match status" value="1"/>
</dbReference>
<evidence type="ECO:0000256" key="2">
    <source>
        <dbReference type="ARBA" id="ARBA00022741"/>
    </source>
</evidence>
<dbReference type="PROSITE" id="PS00211">
    <property type="entry name" value="ABC_TRANSPORTER_1"/>
    <property type="match status" value="1"/>
</dbReference>
<dbReference type="GO" id="GO:0005524">
    <property type="term" value="F:ATP binding"/>
    <property type="evidence" value="ECO:0007669"/>
    <property type="project" value="UniProtKB-KW"/>
</dbReference>
<protein>
    <submittedName>
        <fullName evidence="7">ABC transporter</fullName>
    </submittedName>
</protein>
<dbReference type="Pfam" id="PF16326">
    <property type="entry name" value="ABC_tran_CTD"/>
    <property type="match status" value="1"/>
</dbReference>
<dbReference type="GO" id="GO:0003677">
    <property type="term" value="F:DNA binding"/>
    <property type="evidence" value="ECO:0007669"/>
    <property type="project" value="InterPro"/>
</dbReference>
<dbReference type="GO" id="GO:0016887">
    <property type="term" value="F:ATP hydrolysis activity"/>
    <property type="evidence" value="ECO:0007669"/>
    <property type="project" value="InterPro"/>
</dbReference>
<sequence>MILQTEHLSKSYGGRTLFHDVTFRLEEYDRLALVGPNGAGKTTLLNIISGEDDPDEGRVLFAKGARVGYLEQEAIEMGDLPVFEEVISSQTEVLEAEQRLHKLEAELGANPTEAQLAAVGRARDAYEMLGGYSLESKVRSVLFGLGFTERDMTRSTTEFSGGWQMRIALAKLLIRNPEVLLLDEPTNHLDLESVKWLEGFLRGYAGTVIVVSHDRAFMDNMVDRVAEIDNGEVNLYKGNYSKYLVAREERLERIKAERAKSLEEIAHLQAFVDRFRYKATKAKQAQERERRIEKIKETLPVIPEEKKTVHFNFVQPPRTGDEVVRARGLVKRYGDHTVYDGIDFTMYRGDKVALVGPNGAGKSTLLKMIAGVEKPDAGTIDYGVNVDLTYYAQHQLEELHAGNTVFEELDHAAPGWSISQVRSLLGAFLFTGDAVDKKVSVLSGGEKGRLALAKMLVAPKPLLCLDEPTNHLDISSADVLEQALQHFDGTILFITHDRHLIRGVANRIVEVKDGQITNYEGDYDYYLYKSGQLDGDVDADRSVVDEALADAGIHGKGSGAAPEKRRAGAAAPTKITVNRRRDRQGSSSTAARDGSVGADLGQPSAAAKGSGVTPAPKGGGVQLTAPKGSAPKTKEQKRREAEARNRAYAALKNHRKRIAQLDEQMERDNARMEELLAMMADPDFYVNEDASSDAIAEHAKLKQRLAAAEEEWFTLTEELEAEMARQQERA</sequence>
<dbReference type="SMART" id="SM00382">
    <property type="entry name" value="AAA"/>
    <property type="match status" value="2"/>
</dbReference>
<keyword evidence="1" id="KW-0677">Repeat</keyword>
<feature type="domain" description="ABC transporter" evidence="6">
    <location>
        <begin position="3"/>
        <end position="255"/>
    </location>
</feature>
<dbReference type="InterPro" id="IPR027417">
    <property type="entry name" value="P-loop_NTPase"/>
</dbReference>
<dbReference type="Pfam" id="PF00005">
    <property type="entry name" value="ABC_tran"/>
    <property type="match status" value="2"/>
</dbReference>
<dbReference type="CDD" id="cd03221">
    <property type="entry name" value="ABCF_EF-3"/>
    <property type="match status" value="2"/>
</dbReference>
<dbReference type="AlphaFoldDB" id="A0A3N0AX55"/>
<gene>
    <name evidence="7" type="ORF">DMP10_03380</name>
</gene>
<evidence type="ECO:0000313" key="7">
    <source>
        <dbReference type="EMBL" id="RNL38926.1"/>
    </source>
</evidence>
<reference evidence="7 8" key="1">
    <citation type="journal article" date="2019" name="Microbiol. Resour. Announc.">
        <title>Draft Genome Sequences of Type Strains of Gordonibacter faecihominis, Paraeggerthella hongkongensis, Parvibacter caecicola,Slackia equolifaciens, Slackia faecicanis, and Slackia isoflavoniconvertens.</title>
        <authorList>
            <person name="Danylec N."/>
            <person name="Stoll D.A."/>
            <person name="Dotsch A."/>
            <person name="Huch M."/>
        </authorList>
    </citation>
    <scope>NUCLEOTIDE SEQUENCE [LARGE SCALE GENOMIC DNA]</scope>
    <source>
        <strain evidence="7 8">DSM 18785</strain>
    </source>
</reference>